<keyword evidence="3 5" id="KW-1133">Transmembrane helix</keyword>
<evidence type="ECO:0000256" key="5">
    <source>
        <dbReference type="SAM" id="Phobius"/>
    </source>
</evidence>
<dbReference type="InterPro" id="IPR007016">
    <property type="entry name" value="O-antigen_ligase-rel_domated"/>
</dbReference>
<dbReference type="GO" id="GO:0016874">
    <property type="term" value="F:ligase activity"/>
    <property type="evidence" value="ECO:0007669"/>
    <property type="project" value="UniProtKB-KW"/>
</dbReference>
<evidence type="ECO:0000256" key="1">
    <source>
        <dbReference type="ARBA" id="ARBA00004141"/>
    </source>
</evidence>
<dbReference type="EMBL" id="DVLU01000104">
    <property type="protein sequence ID" value="HIT86135.1"/>
    <property type="molecule type" value="Genomic_DNA"/>
</dbReference>
<proteinExistence type="predicted"/>
<feature type="transmembrane region" description="Helical" evidence="5">
    <location>
        <begin position="384"/>
        <end position="401"/>
    </location>
</feature>
<evidence type="ECO:0000313" key="7">
    <source>
        <dbReference type="EMBL" id="HIT86135.1"/>
    </source>
</evidence>
<feature type="transmembrane region" description="Helical" evidence="5">
    <location>
        <begin position="249"/>
        <end position="267"/>
    </location>
</feature>
<evidence type="ECO:0000256" key="3">
    <source>
        <dbReference type="ARBA" id="ARBA00022989"/>
    </source>
</evidence>
<feature type="transmembrane region" description="Helical" evidence="5">
    <location>
        <begin position="413"/>
        <end position="446"/>
    </location>
</feature>
<evidence type="ECO:0000259" key="6">
    <source>
        <dbReference type="Pfam" id="PF04932"/>
    </source>
</evidence>
<keyword evidence="2 5" id="KW-0812">Transmembrane</keyword>
<reference evidence="7" key="1">
    <citation type="submission" date="2020-10" db="EMBL/GenBank/DDBJ databases">
        <authorList>
            <person name="Gilroy R."/>
        </authorList>
    </citation>
    <scope>NUCLEOTIDE SEQUENCE</scope>
    <source>
        <strain evidence="7">CHK181-108</strain>
    </source>
</reference>
<dbReference type="Proteomes" id="UP000824165">
    <property type="component" value="Unassembled WGS sequence"/>
</dbReference>
<feature type="domain" description="O-antigen ligase-related" evidence="6">
    <location>
        <begin position="416"/>
        <end position="551"/>
    </location>
</feature>
<comment type="caution">
    <text evidence="7">The sequence shown here is derived from an EMBL/GenBank/DDBJ whole genome shotgun (WGS) entry which is preliminary data.</text>
</comment>
<keyword evidence="4 5" id="KW-0472">Membrane</keyword>
<reference evidence="7" key="2">
    <citation type="journal article" date="2021" name="PeerJ">
        <title>Extensive microbial diversity within the chicken gut microbiome revealed by metagenomics and culture.</title>
        <authorList>
            <person name="Gilroy R."/>
            <person name="Ravi A."/>
            <person name="Getino M."/>
            <person name="Pursley I."/>
            <person name="Horton D.L."/>
            <person name="Alikhan N.F."/>
            <person name="Baker D."/>
            <person name="Gharbi K."/>
            <person name="Hall N."/>
            <person name="Watson M."/>
            <person name="Adriaenssens E.M."/>
            <person name="Foster-Nyarko E."/>
            <person name="Jarju S."/>
            <person name="Secka A."/>
            <person name="Antonio M."/>
            <person name="Oren A."/>
            <person name="Chaudhuri R.R."/>
            <person name="La Ragione R."/>
            <person name="Hildebrand F."/>
            <person name="Pallen M.J."/>
        </authorList>
    </citation>
    <scope>NUCLEOTIDE SEQUENCE</scope>
    <source>
        <strain evidence="7">CHK181-108</strain>
    </source>
</reference>
<dbReference type="AlphaFoldDB" id="A0A9D1H4D4"/>
<protein>
    <submittedName>
        <fullName evidence="7">O-antigen ligase family protein</fullName>
    </submittedName>
</protein>
<feature type="transmembrane region" description="Helical" evidence="5">
    <location>
        <begin position="195"/>
        <end position="214"/>
    </location>
</feature>
<organism evidence="7 8">
    <name type="scientific">Candidatus Ornithomonoglobus intestinigallinarum</name>
    <dbReference type="NCBI Taxonomy" id="2840894"/>
    <lineage>
        <taxon>Bacteria</taxon>
        <taxon>Bacillati</taxon>
        <taxon>Bacillota</taxon>
        <taxon>Clostridia</taxon>
        <taxon>Candidatus Ornithomonoglobus</taxon>
    </lineage>
</organism>
<keyword evidence="7" id="KW-0436">Ligase</keyword>
<name>A0A9D1H4D4_9FIRM</name>
<dbReference type="PANTHER" id="PTHR37422">
    <property type="entry name" value="TEICHURONIC ACID BIOSYNTHESIS PROTEIN TUAE"/>
    <property type="match status" value="1"/>
</dbReference>
<feature type="transmembrane region" description="Helical" evidence="5">
    <location>
        <begin position="336"/>
        <end position="354"/>
    </location>
</feature>
<accession>A0A9D1H4D4</accession>
<comment type="subcellular location">
    <subcellularLocation>
        <location evidence="1">Membrane</location>
        <topology evidence="1">Multi-pass membrane protein</topology>
    </subcellularLocation>
</comment>
<feature type="transmembrane region" description="Helical" evidence="5">
    <location>
        <begin position="534"/>
        <end position="557"/>
    </location>
</feature>
<dbReference type="PANTHER" id="PTHR37422:SF13">
    <property type="entry name" value="LIPOPOLYSACCHARIDE BIOSYNTHESIS PROTEIN PA4999-RELATED"/>
    <property type="match status" value="1"/>
</dbReference>
<sequence>MNSLILTSLAAFFKAFGRMFKESCVCKILLAIYGAFSNGWKNSCIMRFIGSTDKAMYAGKSVVYKIFRLPAAFWESLQKKTGAALRQKIDTSVLCAAGRCYVNAFMAVNTRFWGALLLCACLAYTFFRLTALQPYSAPVLAVGALGAVLLIFKRNLMAFLNGSRVVDFVKAAAGFKDLSFEFYDEKETNGKMKTVLGIIAGLVTGAAMFVSPLIGLAFPFAVFGAALVLYAPVTGVYAAVFLAPIAPTMALAGVCIWTGISFLIYALTTENFKIRVGGVGLGLMLLLAVLFVSSAFSFAVFGSLKVWAMYFVFVMFYFVIINTVKTKDQLYGLLKVFVFSGAIVALYGLMQYVFGWTTSNAWIDETMFEDETMRVYSTLANPNVLGEYLLLVLPVCAVFMIKFKANTLAKWAYLAMFALLGVCLVLTQSRGCWLGFMLAAVIFVTFYEGRLWGLVPIVLVLLPFVLPETVIDRVLSIGNMEDSSTSYRVYIWLGTLGMLKTYWLGGIGMGEAAFSQVYPFFSYNAIIAPHSHNTFLQLTVEAGIGALAVFVITQFVFAKKMVKTYRLGYEKSWSSTAALAIGCGVIAFLAQSMFDYTFYNYRVMALFFMVMAMGMSLKYIKEGAN</sequence>
<dbReference type="GO" id="GO:0016020">
    <property type="term" value="C:membrane"/>
    <property type="evidence" value="ECO:0007669"/>
    <property type="project" value="UniProtKB-SubCell"/>
</dbReference>
<evidence type="ECO:0000313" key="8">
    <source>
        <dbReference type="Proteomes" id="UP000824165"/>
    </source>
</evidence>
<feature type="transmembrane region" description="Helical" evidence="5">
    <location>
        <begin position="110"/>
        <end position="127"/>
    </location>
</feature>
<dbReference type="Pfam" id="PF04932">
    <property type="entry name" value="Wzy_C"/>
    <property type="match status" value="1"/>
</dbReference>
<feature type="transmembrane region" description="Helical" evidence="5">
    <location>
        <begin position="600"/>
        <end position="620"/>
    </location>
</feature>
<feature type="transmembrane region" description="Helical" evidence="5">
    <location>
        <begin position="577"/>
        <end position="594"/>
    </location>
</feature>
<evidence type="ECO:0000256" key="4">
    <source>
        <dbReference type="ARBA" id="ARBA00023136"/>
    </source>
</evidence>
<evidence type="ECO:0000256" key="2">
    <source>
        <dbReference type="ARBA" id="ARBA00022692"/>
    </source>
</evidence>
<dbReference type="InterPro" id="IPR051533">
    <property type="entry name" value="WaaL-like"/>
</dbReference>
<feature type="transmembrane region" description="Helical" evidence="5">
    <location>
        <begin position="134"/>
        <end position="152"/>
    </location>
</feature>
<gene>
    <name evidence="7" type="ORF">IAA60_09585</name>
</gene>
<feature type="transmembrane region" description="Helical" evidence="5">
    <location>
        <begin position="452"/>
        <end position="471"/>
    </location>
</feature>
<feature type="transmembrane region" description="Helical" evidence="5">
    <location>
        <begin position="491"/>
        <end position="514"/>
    </location>
</feature>
<feature type="transmembrane region" description="Helical" evidence="5">
    <location>
        <begin position="279"/>
        <end position="301"/>
    </location>
</feature>
<feature type="transmembrane region" description="Helical" evidence="5">
    <location>
        <begin position="307"/>
        <end position="324"/>
    </location>
</feature>